<keyword evidence="2" id="KW-1185">Reference proteome</keyword>
<dbReference type="AlphaFoldDB" id="A0A8E2F414"/>
<reference evidence="1 2" key="1">
    <citation type="journal article" date="2016" name="Nat. Commun.">
        <title>Ectomycorrhizal ecology is imprinted in the genome of the dominant symbiotic fungus Cenococcum geophilum.</title>
        <authorList>
            <consortium name="DOE Joint Genome Institute"/>
            <person name="Peter M."/>
            <person name="Kohler A."/>
            <person name="Ohm R.A."/>
            <person name="Kuo A."/>
            <person name="Krutzmann J."/>
            <person name="Morin E."/>
            <person name="Arend M."/>
            <person name="Barry K.W."/>
            <person name="Binder M."/>
            <person name="Choi C."/>
            <person name="Clum A."/>
            <person name="Copeland A."/>
            <person name="Grisel N."/>
            <person name="Haridas S."/>
            <person name="Kipfer T."/>
            <person name="LaButti K."/>
            <person name="Lindquist E."/>
            <person name="Lipzen A."/>
            <person name="Maire R."/>
            <person name="Meier B."/>
            <person name="Mihaltcheva S."/>
            <person name="Molinier V."/>
            <person name="Murat C."/>
            <person name="Poggeler S."/>
            <person name="Quandt C.A."/>
            <person name="Sperisen C."/>
            <person name="Tritt A."/>
            <person name="Tisserant E."/>
            <person name="Crous P.W."/>
            <person name="Henrissat B."/>
            <person name="Nehls U."/>
            <person name="Egli S."/>
            <person name="Spatafora J.W."/>
            <person name="Grigoriev I.V."/>
            <person name="Martin F.M."/>
        </authorList>
    </citation>
    <scope>NUCLEOTIDE SEQUENCE [LARGE SCALE GENOMIC DNA]</scope>
    <source>
        <strain evidence="1 2">CBS 207.34</strain>
    </source>
</reference>
<evidence type="ECO:0000313" key="2">
    <source>
        <dbReference type="Proteomes" id="UP000250140"/>
    </source>
</evidence>
<gene>
    <name evidence="1" type="ORF">AOQ84DRAFT_387974</name>
</gene>
<dbReference type="OrthoDB" id="3944482at2759"/>
<accession>A0A8E2F414</accession>
<dbReference type="EMBL" id="KV749374">
    <property type="protein sequence ID" value="OCL09716.1"/>
    <property type="molecule type" value="Genomic_DNA"/>
</dbReference>
<proteinExistence type="predicted"/>
<protein>
    <submittedName>
        <fullName evidence="1">Uncharacterized protein</fullName>
    </submittedName>
</protein>
<name>A0A8E2F414_9PEZI</name>
<organism evidence="1 2">
    <name type="scientific">Glonium stellatum</name>
    <dbReference type="NCBI Taxonomy" id="574774"/>
    <lineage>
        <taxon>Eukaryota</taxon>
        <taxon>Fungi</taxon>
        <taxon>Dikarya</taxon>
        <taxon>Ascomycota</taxon>
        <taxon>Pezizomycotina</taxon>
        <taxon>Dothideomycetes</taxon>
        <taxon>Pleosporomycetidae</taxon>
        <taxon>Gloniales</taxon>
        <taxon>Gloniaceae</taxon>
        <taxon>Glonium</taxon>
    </lineage>
</organism>
<sequence length="175" mass="20399">MDASNRDDIGEGGYGLEPRFKMTQVADGNYNRNVWQKTRVPGGREQFVVMDCRTWELKKVGTRFEAEALANNPGIDAGNGVWLFLNDYTDREIQHAMREYVEKNQRKVAIEDHFKLQYGSDVFKNEREKLKRFKSSLGLGDSVPNGTAMYFYLCKAVKDIKEREKRERKLKKMMD</sequence>
<evidence type="ECO:0000313" key="1">
    <source>
        <dbReference type="EMBL" id="OCL09716.1"/>
    </source>
</evidence>
<dbReference type="Proteomes" id="UP000250140">
    <property type="component" value="Unassembled WGS sequence"/>
</dbReference>